<dbReference type="PANTHER" id="PTHR39586">
    <property type="entry name" value="CYTOPLASMIC PROTEIN-RELATED"/>
    <property type="match status" value="1"/>
</dbReference>
<comment type="caution">
    <text evidence="2">The sequence shown here is derived from an EMBL/GenBank/DDBJ whole genome shotgun (WGS) entry which is preliminary data.</text>
</comment>
<dbReference type="PIRSF" id="PIRSF006257">
    <property type="entry name" value="UCP006257"/>
    <property type="match status" value="1"/>
</dbReference>
<dbReference type="InterPro" id="IPR036814">
    <property type="entry name" value="YqcC-like_sf"/>
</dbReference>
<dbReference type="PANTHER" id="PTHR39586:SF1">
    <property type="entry name" value="CYTOPLASMIC PROTEIN"/>
    <property type="match status" value="1"/>
</dbReference>
<dbReference type="Pfam" id="PF04287">
    <property type="entry name" value="DUF446"/>
    <property type="match status" value="1"/>
</dbReference>
<proteinExistence type="predicted"/>
<name>A0A9X3CRH6_9VIBR</name>
<protein>
    <submittedName>
        <fullName evidence="2">YqcC family protein</fullName>
    </submittedName>
</protein>
<evidence type="ECO:0000259" key="1">
    <source>
        <dbReference type="Pfam" id="PF04287"/>
    </source>
</evidence>
<accession>A0A9X3CRH6</accession>
<organism evidence="2 3">
    <name type="scientific">Vibrio qingdaonensis</name>
    <dbReference type="NCBI Taxonomy" id="2829491"/>
    <lineage>
        <taxon>Bacteria</taxon>
        <taxon>Pseudomonadati</taxon>
        <taxon>Pseudomonadota</taxon>
        <taxon>Gammaproteobacteria</taxon>
        <taxon>Vibrionales</taxon>
        <taxon>Vibrionaceae</taxon>
        <taxon>Vibrio</taxon>
    </lineage>
</organism>
<keyword evidence="3" id="KW-1185">Reference proteome</keyword>
<gene>
    <name evidence="2" type="ORF">MD535_14760</name>
</gene>
<evidence type="ECO:0000313" key="2">
    <source>
        <dbReference type="EMBL" id="MCW8347265.1"/>
    </source>
</evidence>
<dbReference type="SUPFAM" id="SSF158452">
    <property type="entry name" value="YqcC-like"/>
    <property type="match status" value="1"/>
</dbReference>
<dbReference type="InterPro" id="IPR007384">
    <property type="entry name" value="UCP006257"/>
</dbReference>
<dbReference type="RefSeq" id="WP_265675793.1">
    <property type="nucleotide sequence ID" value="NZ_JAKRRY010000020.1"/>
</dbReference>
<dbReference type="AlphaFoldDB" id="A0A9X3CRH6"/>
<dbReference type="Proteomes" id="UP001155587">
    <property type="component" value="Unassembled WGS sequence"/>
</dbReference>
<dbReference type="EMBL" id="JAKRRY010000020">
    <property type="protein sequence ID" value="MCW8347265.1"/>
    <property type="molecule type" value="Genomic_DNA"/>
</dbReference>
<evidence type="ECO:0000313" key="3">
    <source>
        <dbReference type="Proteomes" id="UP001155587"/>
    </source>
</evidence>
<dbReference type="InterPro" id="IPR023376">
    <property type="entry name" value="YqcC-like_dom"/>
</dbReference>
<feature type="domain" description="YqcC-like" evidence="1">
    <location>
        <begin position="2"/>
        <end position="94"/>
    </location>
</feature>
<sequence>MKQHIEELKWAMQQHGLWQKQSPAEEKLLSTQPFAIDTLAPEEWLQWVFVSRIEAMLAAGQALPANFDITPYFEQAWQTLPQYNDVIHILKKIDGASKS</sequence>
<reference evidence="2" key="1">
    <citation type="submission" date="2022-02" db="EMBL/GenBank/DDBJ databases">
        <title>Vibrio sp. nov, a new bacterium isolated from seawater.</title>
        <authorList>
            <person name="Yuan Y."/>
        </authorList>
    </citation>
    <scope>NUCLEOTIDE SEQUENCE</scope>
    <source>
        <strain evidence="2">ZSDZ65</strain>
    </source>
</reference>
<dbReference type="GO" id="GO:0044010">
    <property type="term" value="P:single-species biofilm formation"/>
    <property type="evidence" value="ECO:0007669"/>
    <property type="project" value="TreeGrafter"/>
</dbReference>
<dbReference type="Gene3D" id="1.20.1440.40">
    <property type="entry name" value="YqcC-like"/>
    <property type="match status" value="1"/>
</dbReference>